<reference evidence="5 6" key="1">
    <citation type="journal article" date="2014" name="Genome Biol. Evol.">
        <title>The secreted proteins of Achlya hypogyna and Thraustotheca clavata identify the ancestral oomycete secretome and reveal gene acquisitions by horizontal gene transfer.</title>
        <authorList>
            <person name="Misner I."/>
            <person name="Blouin N."/>
            <person name="Leonard G."/>
            <person name="Richards T.A."/>
            <person name="Lane C.E."/>
        </authorList>
    </citation>
    <scope>NUCLEOTIDE SEQUENCE [LARGE SCALE GENOMIC DNA]</scope>
    <source>
        <strain evidence="5 6">ATCC 34112</strain>
    </source>
</reference>
<dbReference type="AlphaFoldDB" id="A0A1V9ZVS8"/>
<evidence type="ECO:0000256" key="1">
    <source>
        <dbReference type="ARBA" id="ARBA00010603"/>
    </source>
</evidence>
<dbReference type="Pfam" id="PF09742">
    <property type="entry name" value="Dymeclin"/>
    <property type="match status" value="1"/>
</dbReference>
<accession>A0A1V9ZVS8</accession>
<evidence type="ECO:0000313" key="5">
    <source>
        <dbReference type="EMBL" id="OQS02133.1"/>
    </source>
</evidence>
<evidence type="ECO:0000256" key="4">
    <source>
        <dbReference type="ARBA" id="ARBA00023288"/>
    </source>
</evidence>
<sequence length="418" mass="48668">MMEYFVATETEVFPLADRGILLLLCLIHTNSRSTTDNVFRHAFMELVDRDEQQTASVNTISFSQLVNVLGRSLDTEISSLLLYTFITLHEEFLNTLCNSLDHELFTLPLLRAIYECNDPTLLFFNLSTLHKIVERPEVASTLHTTIMDEHIPWYTERYMIDISMGSTIIVIVLRLISKNMSTYREAELQTLCLSIVFNLMQFASQLHQYATQTLILMLEHWVKKEAFIQTELDRLAEDDENEQIKLLGKQKMYIECIHLVLGLISVCLTPRLLPQNPQMMYSLLHASSLFSSLANHPDLALQMSDDHTRIQGMLAYFRAIIDQEEESNNDDVHVLSVERVFEYIQHGSQVLFPKKSNEDDYYPQYYYKYEEDSQLANAFFGQYIWQRIVECTSDFQWAYDKLRLPNDVKATSAAKERD</sequence>
<organism evidence="5 6">
    <name type="scientific">Thraustotheca clavata</name>
    <dbReference type="NCBI Taxonomy" id="74557"/>
    <lineage>
        <taxon>Eukaryota</taxon>
        <taxon>Sar</taxon>
        <taxon>Stramenopiles</taxon>
        <taxon>Oomycota</taxon>
        <taxon>Saprolegniomycetes</taxon>
        <taxon>Saprolegniales</taxon>
        <taxon>Achlyaceae</taxon>
        <taxon>Thraustotheca</taxon>
    </lineage>
</organism>
<evidence type="ECO:0000256" key="3">
    <source>
        <dbReference type="ARBA" id="ARBA00022707"/>
    </source>
</evidence>
<dbReference type="PANTHER" id="PTHR12895:SF9">
    <property type="entry name" value="DYMECLIN"/>
    <property type="match status" value="1"/>
</dbReference>
<keyword evidence="6" id="KW-1185">Reference proteome</keyword>
<protein>
    <recommendedName>
        <fullName evidence="2">Dymeclin</fullName>
    </recommendedName>
</protein>
<name>A0A1V9ZVS8_9STRA</name>
<dbReference type="GO" id="GO:0005794">
    <property type="term" value="C:Golgi apparatus"/>
    <property type="evidence" value="ECO:0007669"/>
    <property type="project" value="TreeGrafter"/>
</dbReference>
<dbReference type="GO" id="GO:0007030">
    <property type="term" value="P:Golgi organization"/>
    <property type="evidence" value="ECO:0007669"/>
    <property type="project" value="TreeGrafter"/>
</dbReference>
<keyword evidence="3" id="KW-0519">Myristate</keyword>
<dbReference type="InterPro" id="IPR019142">
    <property type="entry name" value="Dymeclin"/>
</dbReference>
<dbReference type="Proteomes" id="UP000243217">
    <property type="component" value="Unassembled WGS sequence"/>
</dbReference>
<dbReference type="PANTHER" id="PTHR12895">
    <property type="entry name" value="DYMECLIN"/>
    <property type="match status" value="1"/>
</dbReference>
<keyword evidence="4" id="KW-0449">Lipoprotein</keyword>
<comment type="caution">
    <text evidence="5">The sequence shown here is derived from an EMBL/GenBank/DDBJ whole genome shotgun (WGS) entry which is preliminary data.</text>
</comment>
<dbReference type="EMBL" id="JNBS01001240">
    <property type="protein sequence ID" value="OQS02133.1"/>
    <property type="molecule type" value="Genomic_DNA"/>
</dbReference>
<comment type="similarity">
    <text evidence="1">Belongs to the dymeclin family.</text>
</comment>
<evidence type="ECO:0000313" key="6">
    <source>
        <dbReference type="Proteomes" id="UP000243217"/>
    </source>
</evidence>
<proteinExistence type="inferred from homology"/>
<dbReference type="OrthoDB" id="10253409at2759"/>
<evidence type="ECO:0000256" key="2">
    <source>
        <dbReference type="ARBA" id="ARBA00015736"/>
    </source>
</evidence>
<gene>
    <name evidence="5" type="ORF">THRCLA_21500</name>
</gene>